<dbReference type="PROSITE" id="PS51257">
    <property type="entry name" value="PROKAR_LIPOPROTEIN"/>
    <property type="match status" value="1"/>
</dbReference>
<evidence type="ECO:0008006" key="3">
    <source>
        <dbReference type="Google" id="ProtNLM"/>
    </source>
</evidence>
<dbReference type="Proteomes" id="UP001377337">
    <property type="component" value="Chromosome"/>
</dbReference>
<gene>
    <name evidence="1" type="ORF">WCV65_18685</name>
</gene>
<proteinExistence type="predicted"/>
<evidence type="ECO:0000313" key="2">
    <source>
        <dbReference type="Proteomes" id="UP001377337"/>
    </source>
</evidence>
<evidence type="ECO:0000313" key="1">
    <source>
        <dbReference type="EMBL" id="WXB96535.1"/>
    </source>
</evidence>
<keyword evidence="2" id="KW-1185">Reference proteome</keyword>
<reference evidence="1 2" key="1">
    <citation type="submission" date="2024-02" db="EMBL/GenBank/DDBJ databases">
        <title>Seven novel Bacillus-like species.</title>
        <authorList>
            <person name="Liu G."/>
        </authorList>
    </citation>
    <scope>NUCLEOTIDE SEQUENCE [LARGE SCALE GENOMIC DNA]</scope>
    <source>
        <strain evidence="1 2">FJAT-52054</strain>
    </source>
</reference>
<accession>A0ABZ2NFX8</accession>
<organism evidence="1 2">
    <name type="scientific">Metabacillus sediminis</name>
    <dbReference type="NCBI Taxonomy" id="3117746"/>
    <lineage>
        <taxon>Bacteria</taxon>
        <taxon>Bacillati</taxon>
        <taxon>Bacillota</taxon>
        <taxon>Bacilli</taxon>
        <taxon>Bacillales</taxon>
        <taxon>Bacillaceae</taxon>
        <taxon>Metabacillus</taxon>
    </lineage>
</organism>
<protein>
    <recommendedName>
        <fullName evidence="3">Lipoprotein YvcA</fullName>
    </recommendedName>
</protein>
<sequence>MRLLLIYITLGFLVIGGCQNEKKPAEPSTAALKDDFTKSYLTSSKEVEKGYYRFKSKTGGYTMLLPVQAVISKDFGNERDEDFYEAIIYGAEIDQADVDTQIIYENKPLTAHIEENLDLLSSSSGYDGPYSESESKEIILYKGEETDKTDDYLTYIYVGYIKAKKTNQAVHFIYGATCKKEETACQNKEENHKDSAMKIMNSFTFSE</sequence>
<dbReference type="EMBL" id="CP147407">
    <property type="protein sequence ID" value="WXB96535.1"/>
    <property type="molecule type" value="Genomic_DNA"/>
</dbReference>
<dbReference type="RefSeq" id="WP_338778579.1">
    <property type="nucleotide sequence ID" value="NZ_CP147407.1"/>
</dbReference>
<name>A0ABZ2NFX8_9BACI</name>